<feature type="compositionally biased region" description="Low complexity" evidence="1">
    <location>
        <begin position="190"/>
        <end position="212"/>
    </location>
</feature>
<organism evidence="3 4">
    <name type="scientific">Paeniglutamicibacter terrestris</name>
    <dbReference type="NCBI Taxonomy" id="2723403"/>
    <lineage>
        <taxon>Bacteria</taxon>
        <taxon>Bacillati</taxon>
        <taxon>Actinomycetota</taxon>
        <taxon>Actinomycetes</taxon>
        <taxon>Micrococcales</taxon>
        <taxon>Micrococcaceae</taxon>
        <taxon>Paeniglutamicibacter</taxon>
    </lineage>
</organism>
<comment type="caution">
    <text evidence="3">The sequence shown here is derived from an EMBL/GenBank/DDBJ whole genome shotgun (WGS) entry which is preliminary data.</text>
</comment>
<accession>A0ABX1G7Q9</accession>
<dbReference type="RefSeq" id="WP_168153071.1">
    <property type="nucleotide sequence ID" value="NZ_JAAWVT010000009.1"/>
</dbReference>
<feature type="region of interest" description="Disordered" evidence="1">
    <location>
        <begin position="124"/>
        <end position="147"/>
    </location>
</feature>
<feature type="compositionally biased region" description="Low complexity" evidence="1">
    <location>
        <begin position="124"/>
        <end position="141"/>
    </location>
</feature>
<dbReference type="CDD" id="cd00254">
    <property type="entry name" value="LT-like"/>
    <property type="match status" value="1"/>
</dbReference>
<feature type="compositionally biased region" description="Low complexity" evidence="1">
    <location>
        <begin position="257"/>
        <end position="283"/>
    </location>
</feature>
<dbReference type="SMART" id="SM00257">
    <property type="entry name" value="LysM"/>
    <property type="match status" value="4"/>
</dbReference>
<keyword evidence="4" id="KW-1185">Reference proteome</keyword>
<dbReference type="Proteomes" id="UP000746595">
    <property type="component" value="Unassembled WGS sequence"/>
</dbReference>
<dbReference type="SUPFAM" id="SSF53955">
    <property type="entry name" value="Lysozyme-like"/>
    <property type="match status" value="1"/>
</dbReference>
<dbReference type="Gene3D" id="3.10.350.10">
    <property type="entry name" value="LysM domain"/>
    <property type="match status" value="4"/>
</dbReference>
<feature type="domain" description="LysM" evidence="2">
    <location>
        <begin position="145"/>
        <end position="189"/>
    </location>
</feature>
<dbReference type="Pfam" id="PF01476">
    <property type="entry name" value="LysM"/>
    <property type="match status" value="4"/>
</dbReference>
<dbReference type="InterPro" id="IPR036779">
    <property type="entry name" value="LysM_dom_sf"/>
</dbReference>
<dbReference type="PANTHER" id="PTHR33734:SF22">
    <property type="entry name" value="MEMBRANE-BOUND LYTIC MUREIN TRANSGLYCOSYLASE D"/>
    <property type="match status" value="1"/>
</dbReference>
<evidence type="ECO:0000259" key="2">
    <source>
        <dbReference type="PROSITE" id="PS51782"/>
    </source>
</evidence>
<feature type="domain" description="LysM" evidence="2">
    <location>
        <begin position="82"/>
        <end position="125"/>
    </location>
</feature>
<feature type="region of interest" description="Disordered" evidence="1">
    <location>
        <begin position="325"/>
        <end position="375"/>
    </location>
</feature>
<feature type="domain" description="LysM" evidence="2">
    <location>
        <begin position="280"/>
        <end position="325"/>
    </location>
</feature>
<evidence type="ECO:0000313" key="3">
    <source>
        <dbReference type="EMBL" id="NKG22287.1"/>
    </source>
</evidence>
<dbReference type="Pfam" id="PF01464">
    <property type="entry name" value="SLT"/>
    <property type="match status" value="1"/>
</dbReference>
<feature type="region of interest" description="Disordered" evidence="1">
    <location>
        <begin position="188"/>
        <end position="216"/>
    </location>
</feature>
<dbReference type="InterPro" id="IPR018392">
    <property type="entry name" value="LysM"/>
</dbReference>
<dbReference type="CDD" id="cd00118">
    <property type="entry name" value="LysM"/>
    <property type="match status" value="4"/>
</dbReference>
<protein>
    <submittedName>
        <fullName evidence="3">LysM peptidoglycan-binding domain-containing protein</fullName>
    </submittedName>
</protein>
<dbReference type="SUPFAM" id="SSF54106">
    <property type="entry name" value="LysM domain"/>
    <property type="match status" value="4"/>
</dbReference>
<feature type="region of interest" description="Disordered" evidence="1">
    <location>
        <begin position="250"/>
        <end position="283"/>
    </location>
</feature>
<evidence type="ECO:0000256" key="1">
    <source>
        <dbReference type="SAM" id="MobiDB-lite"/>
    </source>
</evidence>
<gene>
    <name evidence="3" type="ORF">HED64_16430</name>
</gene>
<proteinExistence type="predicted"/>
<dbReference type="PANTHER" id="PTHR33734">
    <property type="entry name" value="LYSM DOMAIN-CONTAINING GPI-ANCHORED PROTEIN 2"/>
    <property type="match status" value="1"/>
</dbReference>
<dbReference type="EMBL" id="JAAWVT010000009">
    <property type="protein sequence ID" value="NKG22287.1"/>
    <property type="molecule type" value="Genomic_DNA"/>
</dbReference>
<reference evidence="3 4" key="1">
    <citation type="submission" date="2020-04" db="EMBL/GenBank/DDBJ databases">
        <title>Paeniglutamicibacter sp. ANT13_2, a novel actinomycete isolated from sediment in Antarctica.</title>
        <authorList>
            <person name="Sakdapetsiri C."/>
            <person name="Pinyakong O."/>
        </authorList>
    </citation>
    <scope>NUCLEOTIDE SEQUENCE [LARGE SCALE GENOMIC DNA]</scope>
    <source>
        <strain evidence="3 4">ANT13_2</strain>
    </source>
</reference>
<dbReference type="InterPro" id="IPR008258">
    <property type="entry name" value="Transglycosylase_SLT_dom_1"/>
</dbReference>
<dbReference type="Gene3D" id="1.10.530.10">
    <property type="match status" value="1"/>
</dbReference>
<feature type="domain" description="LysM" evidence="2">
    <location>
        <begin position="212"/>
        <end position="256"/>
    </location>
</feature>
<name>A0ABX1G7Q9_9MICC</name>
<feature type="compositionally biased region" description="Basic and acidic residues" evidence="1">
    <location>
        <begin position="365"/>
        <end position="375"/>
    </location>
</feature>
<dbReference type="PROSITE" id="PS51782">
    <property type="entry name" value="LYSM"/>
    <property type="match status" value="4"/>
</dbReference>
<dbReference type="InterPro" id="IPR023346">
    <property type="entry name" value="Lysozyme-like_dom_sf"/>
</dbReference>
<sequence length="506" mass="52456">MSLAHNNRVRAIGSAVATVAIPAVVLGSLAVPAEAAELPTRNLLQPKAATPAMVKAAEARISANLVAVQVPGVNIHMAAKGGTTTVKNGDTLSHISVRTDLSIAELKKFNKLSSDRIYPGQVLKLSGSSSKSSSSGNSSSSDKAQSYTVKNGDVMGTIAKKLGVSLSAVRNAAGNPSGDTIMVGQTLRFGSSKSGSGNSKSSSNDSNSSSSSTYTVKSGDFPSTIAIRHNMSVSAFMSLNNLSANDRIYPGDKLKVSGSSKSTSNGSKSKSTPTKTSGSSSYTVVSGDTLGHIALKTNTPQNTLLKLNSGLTYSTVLRIGRVLKVNGGGSSSSAPSSVKPTSNAPRIKDSFLGRSYGSSTNHSANENKAELLSRDLPSRAQMKSMVASTARQMGVNPALAMAHAFQESTFDMDSVSPANAVGVMQVIPAAGEWAEGLVGRQLDLLDPQDNVTAGVAIIRAHQNSAGSREKGIAYYYQGAAGVERNGMYEDTKHYVASILSHMKNFS</sequence>
<evidence type="ECO:0000313" key="4">
    <source>
        <dbReference type="Proteomes" id="UP000746595"/>
    </source>
</evidence>